<comment type="caution">
    <text evidence="1">The sequence shown here is derived from an EMBL/GenBank/DDBJ whole genome shotgun (WGS) entry which is preliminary data.</text>
</comment>
<gene>
    <name evidence="1" type="ORF">HB662_14880</name>
</gene>
<organism evidence="1 2">
    <name type="scientific">Falsiroseomonas frigidaquae</name>
    <dbReference type="NCBI Taxonomy" id="487318"/>
    <lineage>
        <taxon>Bacteria</taxon>
        <taxon>Pseudomonadati</taxon>
        <taxon>Pseudomonadota</taxon>
        <taxon>Alphaproteobacteria</taxon>
        <taxon>Acetobacterales</taxon>
        <taxon>Roseomonadaceae</taxon>
        <taxon>Falsiroseomonas</taxon>
    </lineage>
</organism>
<protein>
    <submittedName>
        <fullName evidence="1">Uncharacterized protein</fullName>
    </submittedName>
</protein>
<name>A0ABX1F194_9PROT</name>
<sequence>MKHEGHVLRPVTPEDLTDSLAFTMRFNERGKERRTGHEYTAQIAAGELVKQLLQAAT</sequence>
<dbReference type="EMBL" id="JAAVTX010000004">
    <property type="protein sequence ID" value="NKE46069.1"/>
    <property type="molecule type" value="Genomic_DNA"/>
</dbReference>
<evidence type="ECO:0000313" key="1">
    <source>
        <dbReference type="EMBL" id="NKE46069.1"/>
    </source>
</evidence>
<proteinExistence type="predicted"/>
<dbReference type="RefSeq" id="WP_168050584.1">
    <property type="nucleotide sequence ID" value="NZ_JAATJR010000004.1"/>
</dbReference>
<reference evidence="1 2" key="1">
    <citation type="submission" date="2020-03" db="EMBL/GenBank/DDBJ databases">
        <title>Roseomonas selenitidurans sp. nov. isolated from soil.</title>
        <authorList>
            <person name="Liu H."/>
        </authorList>
    </citation>
    <scope>NUCLEOTIDE SEQUENCE [LARGE SCALE GENOMIC DNA]</scope>
    <source>
        <strain evidence="1 2">JCM 15073</strain>
    </source>
</reference>
<evidence type="ECO:0000313" key="2">
    <source>
        <dbReference type="Proteomes" id="UP000765160"/>
    </source>
</evidence>
<dbReference type="Proteomes" id="UP000765160">
    <property type="component" value="Unassembled WGS sequence"/>
</dbReference>
<accession>A0ABX1F194</accession>
<keyword evidence="2" id="KW-1185">Reference proteome</keyword>